<dbReference type="EMBL" id="MU167221">
    <property type="protein sequence ID" value="KAG0150251.1"/>
    <property type="molecule type" value="Genomic_DNA"/>
</dbReference>
<feature type="domain" description="Glutamine amidotransferase type-2" evidence="5">
    <location>
        <begin position="2"/>
        <end position="216"/>
    </location>
</feature>
<organism evidence="6 7">
    <name type="scientific">Cronartium quercuum f. sp. fusiforme G11</name>
    <dbReference type="NCBI Taxonomy" id="708437"/>
    <lineage>
        <taxon>Eukaryota</taxon>
        <taxon>Fungi</taxon>
        <taxon>Dikarya</taxon>
        <taxon>Basidiomycota</taxon>
        <taxon>Pucciniomycotina</taxon>
        <taxon>Pucciniomycetes</taxon>
        <taxon>Pucciniales</taxon>
        <taxon>Coleosporiaceae</taxon>
        <taxon>Cronartium</taxon>
    </lineage>
</organism>
<dbReference type="Pfam" id="PF00856">
    <property type="entry name" value="SET"/>
    <property type="match status" value="1"/>
</dbReference>
<dbReference type="PANTHER" id="PTHR45937">
    <property type="entry name" value="ASPARAGINE SYNTHETASE DOMAIN-CONTAINING PROTEIN 1"/>
    <property type="match status" value="1"/>
</dbReference>
<dbReference type="Proteomes" id="UP000886653">
    <property type="component" value="Unassembled WGS sequence"/>
</dbReference>
<evidence type="ECO:0000259" key="5">
    <source>
        <dbReference type="PROSITE" id="PS51278"/>
    </source>
</evidence>
<dbReference type="CDD" id="cd01991">
    <property type="entry name" value="Asn_synthase_B_C"/>
    <property type="match status" value="1"/>
</dbReference>
<dbReference type="InterPro" id="IPR014729">
    <property type="entry name" value="Rossmann-like_a/b/a_fold"/>
</dbReference>
<evidence type="ECO:0000259" key="4">
    <source>
        <dbReference type="PROSITE" id="PS50280"/>
    </source>
</evidence>
<dbReference type="Gene3D" id="3.40.50.620">
    <property type="entry name" value="HUPs"/>
    <property type="match status" value="1"/>
</dbReference>
<dbReference type="PROSITE" id="PS50280">
    <property type="entry name" value="SET"/>
    <property type="match status" value="1"/>
</dbReference>
<keyword evidence="1" id="KW-0028">Amino-acid biosynthesis</keyword>
<evidence type="ECO:0000256" key="2">
    <source>
        <dbReference type="ARBA" id="ARBA00022888"/>
    </source>
</evidence>
<dbReference type="CDD" id="cd20071">
    <property type="entry name" value="SET_SMYD"/>
    <property type="match status" value="1"/>
</dbReference>
<accession>A0A9P6NN77</accession>
<dbReference type="Gene3D" id="2.170.270.10">
    <property type="entry name" value="SET domain"/>
    <property type="match status" value="1"/>
</dbReference>
<dbReference type="AlphaFoldDB" id="A0A9P6NN77"/>
<evidence type="ECO:0000313" key="7">
    <source>
        <dbReference type="Proteomes" id="UP000886653"/>
    </source>
</evidence>
<dbReference type="InterPro" id="IPR017932">
    <property type="entry name" value="GATase_2_dom"/>
</dbReference>
<evidence type="ECO:0000313" key="6">
    <source>
        <dbReference type="EMBL" id="KAG0150251.1"/>
    </source>
</evidence>
<reference evidence="6" key="1">
    <citation type="submission" date="2013-11" db="EMBL/GenBank/DDBJ databases">
        <title>Genome sequence of the fusiform rust pathogen reveals effectors for host alternation and coevolution with pine.</title>
        <authorList>
            <consortium name="DOE Joint Genome Institute"/>
            <person name="Smith K."/>
            <person name="Pendleton A."/>
            <person name="Kubisiak T."/>
            <person name="Anderson C."/>
            <person name="Salamov A."/>
            <person name="Aerts A."/>
            <person name="Riley R."/>
            <person name="Clum A."/>
            <person name="Lindquist E."/>
            <person name="Ence D."/>
            <person name="Campbell M."/>
            <person name="Kronenberg Z."/>
            <person name="Feau N."/>
            <person name="Dhillon B."/>
            <person name="Hamelin R."/>
            <person name="Burleigh J."/>
            <person name="Smith J."/>
            <person name="Yandell M."/>
            <person name="Nelson C."/>
            <person name="Grigoriev I."/>
            <person name="Davis J."/>
        </authorList>
    </citation>
    <scope>NUCLEOTIDE SEQUENCE</scope>
    <source>
        <strain evidence="6">G11</strain>
    </source>
</reference>
<dbReference type="InterPro" id="IPR029055">
    <property type="entry name" value="Ntn_hydrolases_N"/>
</dbReference>
<dbReference type="SUPFAM" id="SSF52402">
    <property type="entry name" value="Adenine nucleotide alpha hydrolases-like"/>
    <property type="match status" value="1"/>
</dbReference>
<comment type="caution">
    <text evidence="6">The sequence shown here is derived from an EMBL/GenBank/DDBJ whole genome shotgun (WGS) entry which is preliminary data.</text>
</comment>
<dbReference type="SUPFAM" id="SSF56235">
    <property type="entry name" value="N-terminal nucleophile aminohydrolases (Ntn hydrolases)"/>
    <property type="match status" value="1"/>
</dbReference>
<dbReference type="PANTHER" id="PTHR45937:SF1">
    <property type="entry name" value="ASPARAGINE SYNTHETASE DOMAIN-CONTAINING PROTEIN 1"/>
    <property type="match status" value="1"/>
</dbReference>
<dbReference type="Pfam" id="PF13537">
    <property type="entry name" value="GATase_7"/>
    <property type="match status" value="1"/>
</dbReference>
<gene>
    <name evidence="6" type="ORF">CROQUDRAFT_652686</name>
</gene>
<evidence type="ECO:0008006" key="8">
    <source>
        <dbReference type="Google" id="ProtNLM"/>
    </source>
</evidence>
<sequence length="986" mass="108950">MCGISVILKRSPKAVAMPSSGNPSDHSLDLVSECVRRAIGPRGPDVQSEARVEISDSSPAHNLNIQFFGSVLHMRGPSVTVQPIRAPSGSVFLWNGEVFGGLPIDESMNDGERLFQELESRAIGDSVSEVLKVIEGPYAFIYYDAARYQLWFGRDPLGRRSLMLAKPDMVDDTIIIASHFNGQELWPTSEVMAESLFLVELSTCLHPFKILAVERQIPKPVLNQSIPQDLDRVTTSDLVDGGLPPALLYARSALKQCLGDAVRRRVMDISQRYQYDDTDPSVAILFSGGLDCTTLALLAHQHLPPNQSIDLINVAFENPRSLSNISQRTDTEGAPDVFAVPDRKTGESSWAELCSLAPDRIWRFVKVDVSISEYHTHRHQIIQLMKPNFTVMDLSIAAALYFASRGIGSYLIRPSCDQVPSYIQAYRSPARVVLSGLGADELLGGYSRHRAAYSTPETPNWTGLIDELQLDLDRISTRNLGRDDRIIAQHAREVRYPFLDSTVVRTLAAMAVHLKCDPDLGRGIGDKLVLRCLAQSLGLYHAGKLEKRAIQFGARSAKLEGVAKGTVELVKEEPSSSTMKSLTDFKVIQNKRPRLTRKQFQNLVTRLFRTPEDIATGMFPPDLVLSTLPFLSTPVNETVILAYPCQLEAARKLSSIACAAPSPVTPIYRVAPIPSKGMGLLAARTVKVGELIIAERPISIMPERLESLHQRTLDQVHFAVFDLMPFENQLQLSALSSTEVDVHPIVSKIWNNEISLGLCDTTGSQSSSYAYSAVYPTISRCNHDCTPNSRWHFDLDSFSLNLCAVRNIEAGEQITVSYIQHLVPRVDRLGKLKEKWGFDCDCHACCLDSPELRAASDARRCSLAVDEAFFNRLLSVVLPPSGVIDEDGEEETRNRFHSLLEDIGTSVEELILRGHAALARLKEEGLTEERATVMGAMAIICYYGLDDLDRAGAFAAECVDVVRAVKGFGSVEASELELYLETVEQS</sequence>
<dbReference type="PROSITE" id="PS51278">
    <property type="entry name" value="GATASE_TYPE_2"/>
    <property type="match status" value="1"/>
</dbReference>
<dbReference type="InterPro" id="IPR051857">
    <property type="entry name" value="Asn_synthetase_domain"/>
</dbReference>
<keyword evidence="7" id="KW-1185">Reference proteome</keyword>
<evidence type="ECO:0000256" key="3">
    <source>
        <dbReference type="ARBA" id="ARBA00022962"/>
    </source>
</evidence>
<dbReference type="GO" id="GO:0006529">
    <property type="term" value="P:asparagine biosynthetic process"/>
    <property type="evidence" value="ECO:0007669"/>
    <property type="project" value="UniProtKB-KW"/>
</dbReference>
<dbReference type="InterPro" id="IPR001214">
    <property type="entry name" value="SET_dom"/>
</dbReference>
<dbReference type="GO" id="GO:0004066">
    <property type="term" value="F:asparagine synthase (glutamine-hydrolyzing) activity"/>
    <property type="evidence" value="ECO:0007669"/>
    <property type="project" value="InterPro"/>
</dbReference>
<feature type="domain" description="SET" evidence="4">
    <location>
        <begin position="666"/>
        <end position="819"/>
    </location>
</feature>
<dbReference type="Gene3D" id="3.60.20.10">
    <property type="entry name" value="Glutamine Phosphoribosylpyrophosphate, subunit 1, domain 1"/>
    <property type="match status" value="1"/>
</dbReference>
<name>A0A9P6NN77_9BASI</name>
<proteinExistence type="predicted"/>
<dbReference type="InterPro" id="IPR001962">
    <property type="entry name" value="Asn_synthase"/>
</dbReference>
<dbReference type="SMART" id="SM00317">
    <property type="entry name" value="SET"/>
    <property type="match status" value="1"/>
</dbReference>
<dbReference type="InterPro" id="IPR046341">
    <property type="entry name" value="SET_dom_sf"/>
</dbReference>
<dbReference type="SUPFAM" id="SSF82199">
    <property type="entry name" value="SET domain"/>
    <property type="match status" value="1"/>
</dbReference>
<protein>
    <recommendedName>
        <fullName evidence="8">SET domain-containing protein</fullName>
    </recommendedName>
</protein>
<keyword evidence="3" id="KW-0315">Glutamine amidotransferase</keyword>
<dbReference type="OrthoDB" id="2500360at2759"/>
<dbReference type="Pfam" id="PF00733">
    <property type="entry name" value="Asn_synthase"/>
    <property type="match status" value="1"/>
</dbReference>
<evidence type="ECO:0000256" key="1">
    <source>
        <dbReference type="ARBA" id="ARBA00022605"/>
    </source>
</evidence>
<keyword evidence="2" id="KW-0061">Asparagine biosynthesis</keyword>